<dbReference type="SMART" id="SM00052">
    <property type="entry name" value="EAL"/>
    <property type="match status" value="1"/>
</dbReference>
<dbReference type="PANTHER" id="PTHR33121:SF80">
    <property type="entry name" value="CYCLIC DI-GMP PHOSPHODIESTERASE PDEL"/>
    <property type="match status" value="1"/>
</dbReference>
<evidence type="ECO:0000313" key="2">
    <source>
        <dbReference type="EMBL" id="POU66609.1"/>
    </source>
</evidence>
<proteinExistence type="predicted"/>
<dbReference type="PANTHER" id="PTHR33121">
    <property type="entry name" value="CYCLIC DI-GMP PHOSPHODIESTERASE PDEF"/>
    <property type="match status" value="1"/>
</dbReference>
<dbReference type="RefSeq" id="WP_103776310.1">
    <property type="nucleotide sequence ID" value="NZ_PQLX01000002.1"/>
</dbReference>
<dbReference type="Pfam" id="PF00563">
    <property type="entry name" value="EAL"/>
    <property type="match status" value="1"/>
</dbReference>
<accession>A0A2S4RZJ1</accession>
<dbReference type="EMBL" id="PQLX01000002">
    <property type="protein sequence ID" value="POU66609.1"/>
    <property type="molecule type" value="Genomic_DNA"/>
</dbReference>
<dbReference type="Gene3D" id="3.20.20.450">
    <property type="entry name" value="EAL domain"/>
    <property type="match status" value="1"/>
</dbReference>
<dbReference type="InterPro" id="IPR035919">
    <property type="entry name" value="EAL_sf"/>
</dbReference>
<protein>
    <recommendedName>
        <fullName evidence="1">EAL domain-containing protein</fullName>
    </recommendedName>
</protein>
<dbReference type="OrthoDB" id="675397at2"/>
<dbReference type="PROSITE" id="PS50883">
    <property type="entry name" value="EAL"/>
    <property type="match status" value="1"/>
</dbReference>
<gene>
    <name evidence="2" type="ORF">C3430_07375</name>
</gene>
<evidence type="ECO:0000259" key="1">
    <source>
        <dbReference type="PROSITE" id="PS50883"/>
    </source>
</evidence>
<dbReference type="SUPFAM" id="SSF141868">
    <property type="entry name" value="EAL domain-like"/>
    <property type="match status" value="1"/>
</dbReference>
<dbReference type="Proteomes" id="UP000237003">
    <property type="component" value="Unassembled WGS sequence"/>
</dbReference>
<organism evidence="2 3">
    <name type="scientific">Citrobacter amalonaticus</name>
    <dbReference type="NCBI Taxonomy" id="35703"/>
    <lineage>
        <taxon>Bacteria</taxon>
        <taxon>Pseudomonadati</taxon>
        <taxon>Pseudomonadota</taxon>
        <taxon>Gammaproteobacteria</taxon>
        <taxon>Enterobacterales</taxon>
        <taxon>Enterobacteriaceae</taxon>
        <taxon>Citrobacter</taxon>
    </lineage>
</organism>
<sequence>MPGITILRKTERRVAGLLQSIRKSILACELAGAEFVPFIQPVYQSSSLVGCEVLMRVKKNGILHSPEKYLSAIESGDIVNDVTCSLLEKVKAHFAPCAQSLPEGFYFSFNICAYQLNSPRTIKAVKNFSAHFGQRITVVLEIVERGTTEFDDFAQEVMQGLIRSGVRFSIDDFGSGSSGLKYIEHSGFSTIKIDKCLTVASNGSLVYSSVIDAIMTLSEKLDIQIIAEGVESDEQLRLLKNKGVNTFQGYLFSRPVSMEVFSEKFL</sequence>
<dbReference type="AlphaFoldDB" id="A0A2S4RZJ1"/>
<reference evidence="2 3" key="1">
    <citation type="submission" date="2018-01" db="EMBL/GenBank/DDBJ databases">
        <title>Complete genome sequences of 14 Citrobacter spp. isolated from plant in Canada.</title>
        <authorList>
            <person name="Bhandare S.G."/>
            <person name="Colavecchio A."/>
            <person name="Jeukens J."/>
            <person name="Emond-Rheault J.-G."/>
            <person name="Freschi L."/>
            <person name="Hamel J."/>
            <person name="Kukavica-Ibrulj I."/>
            <person name="Levesque R."/>
            <person name="Goodridge L."/>
        </authorList>
    </citation>
    <scope>NUCLEOTIDE SEQUENCE [LARGE SCALE GENOMIC DNA]</scope>
    <source>
        <strain evidence="2 3">S1285</strain>
    </source>
</reference>
<comment type="caution">
    <text evidence="2">The sequence shown here is derived from an EMBL/GenBank/DDBJ whole genome shotgun (WGS) entry which is preliminary data.</text>
</comment>
<name>A0A2S4RZJ1_CITAM</name>
<feature type="domain" description="EAL" evidence="1">
    <location>
        <begin position="14"/>
        <end position="266"/>
    </location>
</feature>
<evidence type="ECO:0000313" key="3">
    <source>
        <dbReference type="Proteomes" id="UP000237003"/>
    </source>
</evidence>
<dbReference type="InterPro" id="IPR050706">
    <property type="entry name" value="Cyclic-di-GMP_PDE-like"/>
</dbReference>
<dbReference type="CDD" id="cd01948">
    <property type="entry name" value="EAL"/>
    <property type="match status" value="1"/>
</dbReference>
<dbReference type="InterPro" id="IPR001633">
    <property type="entry name" value="EAL_dom"/>
</dbReference>
<dbReference type="GO" id="GO:0071111">
    <property type="term" value="F:cyclic-guanylate-specific phosphodiesterase activity"/>
    <property type="evidence" value="ECO:0007669"/>
    <property type="project" value="InterPro"/>
</dbReference>